<evidence type="ECO:0000313" key="1">
    <source>
        <dbReference type="EMBL" id="MBD8889966.1"/>
    </source>
</evidence>
<accession>A0ABR9CGD7</accession>
<gene>
    <name evidence="1" type="ORF">IG616_00275</name>
</gene>
<comment type="caution">
    <text evidence="1">The sequence shown here is derived from an EMBL/GenBank/DDBJ whole genome shotgun (WGS) entry which is preliminary data.</text>
</comment>
<reference evidence="1 2" key="2">
    <citation type="journal article" date="2021" name="Int. J. Syst. Evol. Microbiol.">
        <title>Roseibium litorale sp. nov., isolated from a tidal flat sediment and proposal for the reclassification of Labrenzia polysiphoniae as Roseibium polysiphoniae comb. nov.</title>
        <authorList>
            <person name="Liu Y."/>
            <person name="Pei T."/>
            <person name="Du J."/>
            <person name="Chao M."/>
            <person name="Deng M.R."/>
            <person name="Zhu H."/>
        </authorList>
    </citation>
    <scope>NUCLEOTIDE SEQUENCE [LARGE SCALE GENOMIC DNA]</scope>
    <source>
        <strain evidence="1 2">4C16A</strain>
    </source>
</reference>
<dbReference type="RefSeq" id="WP_192145311.1">
    <property type="nucleotide sequence ID" value="NZ_JACYXI010000001.1"/>
</dbReference>
<dbReference type="EMBL" id="JACYXI010000001">
    <property type="protein sequence ID" value="MBD8889966.1"/>
    <property type="molecule type" value="Genomic_DNA"/>
</dbReference>
<name>A0ABR9CGD7_9HYPH</name>
<proteinExistence type="predicted"/>
<dbReference type="Proteomes" id="UP000632063">
    <property type="component" value="Unassembled WGS sequence"/>
</dbReference>
<protein>
    <submittedName>
        <fullName evidence="1">Uncharacterized protein</fullName>
    </submittedName>
</protein>
<reference evidence="2" key="1">
    <citation type="submission" date="2020-09" db="EMBL/GenBank/DDBJ databases">
        <title>The genome sequence of strain Labrenzia suaedae 4C16A.</title>
        <authorList>
            <person name="Liu Y."/>
        </authorList>
    </citation>
    <scope>NUCLEOTIDE SEQUENCE [LARGE SCALE GENOMIC DNA]</scope>
    <source>
        <strain evidence="2">4C16A</strain>
    </source>
</reference>
<evidence type="ECO:0000313" key="2">
    <source>
        <dbReference type="Proteomes" id="UP000632063"/>
    </source>
</evidence>
<keyword evidence="2" id="KW-1185">Reference proteome</keyword>
<organism evidence="1 2">
    <name type="scientific">Roseibium litorale</name>
    <dbReference type="NCBI Taxonomy" id="2803841"/>
    <lineage>
        <taxon>Bacteria</taxon>
        <taxon>Pseudomonadati</taxon>
        <taxon>Pseudomonadota</taxon>
        <taxon>Alphaproteobacteria</taxon>
        <taxon>Hyphomicrobiales</taxon>
        <taxon>Stappiaceae</taxon>
        <taxon>Roseibium</taxon>
    </lineage>
</organism>
<sequence>MDLIKNSIDVKSSATAEGTWDKVLGCSKVDGQPGIWLNVAGGSAYYYNPSSDTMQSLAFTACSDPKNYQISVLIPQNGPAAGLFISCGS</sequence>